<dbReference type="EMBL" id="CAMXCT030001014">
    <property type="protein sequence ID" value="CAL4773058.1"/>
    <property type="molecule type" value="Genomic_DNA"/>
</dbReference>
<keyword evidence="1" id="KW-0732">Signal</keyword>
<dbReference type="Proteomes" id="UP001152797">
    <property type="component" value="Unassembled WGS sequence"/>
</dbReference>
<sequence>MVALRNARVRCYVLLCHFFCFWHFAARALQFSALPPNTKMLKDVEHNEVPSWIREQMCDLEYDEDIANKVVDALSGYRRKGLMEVSEENLRKALANEFSASADCIAIAQSLYNRIQKGIAEPQPVQSDVPENVKAFARALYDAKLKGQILRTETGSFKLQNVSEIWDEKQFYVRDCYTEIADIMLKN</sequence>
<evidence type="ECO:0000313" key="2">
    <source>
        <dbReference type="EMBL" id="CAI3985746.1"/>
    </source>
</evidence>
<evidence type="ECO:0000313" key="3">
    <source>
        <dbReference type="EMBL" id="CAL1139121.1"/>
    </source>
</evidence>
<accession>A0A9P1FRR6</accession>
<dbReference type="AlphaFoldDB" id="A0A9P1FRR6"/>
<evidence type="ECO:0000313" key="5">
    <source>
        <dbReference type="Proteomes" id="UP001152797"/>
    </source>
</evidence>
<protein>
    <submittedName>
        <fullName evidence="4">PDZ domain-containing protein</fullName>
    </submittedName>
</protein>
<evidence type="ECO:0000256" key="1">
    <source>
        <dbReference type="SAM" id="SignalP"/>
    </source>
</evidence>
<dbReference type="EMBL" id="CAMXCT020001014">
    <property type="protein sequence ID" value="CAL1139121.1"/>
    <property type="molecule type" value="Genomic_DNA"/>
</dbReference>
<feature type="chain" id="PRO_5043272172" evidence="1">
    <location>
        <begin position="29"/>
        <end position="187"/>
    </location>
</feature>
<evidence type="ECO:0000313" key="4">
    <source>
        <dbReference type="EMBL" id="CAL4773058.1"/>
    </source>
</evidence>
<feature type="signal peptide" evidence="1">
    <location>
        <begin position="1"/>
        <end position="28"/>
    </location>
</feature>
<reference evidence="2" key="1">
    <citation type="submission" date="2022-10" db="EMBL/GenBank/DDBJ databases">
        <authorList>
            <person name="Chen Y."/>
            <person name="Dougan E. K."/>
            <person name="Chan C."/>
            <person name="Rhodes N."/>
            <person name="Thang M."/>
        </authorList>
    </citation>
    <scope>NUCLEOTIDE SEQUENCE</scope>
</reference>
<comment type="caution">
    <text evidence="2">The sequence shown here is derived from an EMBL/GenBank/DDBJ whole genome shotgun (WGS) entry which is preliminary data.</text>
</comment>
<organism evidence="2">
    <name type="scientific">Cladocopium goreaui</name>
    <dbReference type="NCBI Taxonomy" id="2562237"/>
    <lineage>
        <taxon>Eukaryota</taxon>
        <taxon>Sar</taxon>
        <taxon>Alveolata</taxon>
        <taxon>Dinophyceae</taxon>
        <taxon>Suessiales</taxon>
        <taxon>Symbiodiniaceae</taxon>
        <taxon>Cladocopium</taxon>
    </lineage>
</organism>
<dbReference type="OrthoDB" id="10425143at2759"/>
<reference evidence="3" key="2">
    <citation type="submission" date="2024-04" db="EMBL/GenBank/DDBJ databases">
        <authorList>
            <person name="Chen Y."/>
            <person name="Shah S."/>
            <person name="Dougan E. K."/>
            <person name="Thang M."/>
            <person name="Chan C."/>
        </authorList>
    </citation>
    <scope>NUCLEOTIDE SEQUENCE [LARGE SCALE GENOMIC DNA]</scope>
</reference>
<proteinExistence type="predicted"/>
<keyword evidence="5" id="KW-1185">Reference proteome</keyword>
<dbReference type="EMBL" id="CAMXCT010001014">
    <property type="protein sequence ID" value="CAI3985746.1"/>
    <property type="molecule type" value="Genomic_DNA"/>
</dbReference>
<gene>
    <name evidence="2" type="ORF">C1SCF055_LOCUS13163</name>
</gene>
<name>A0A9P1FRR6_9DINO</name>